<dbReference type="CDD" id="cd02000">
    <property type="entry name" value="TPP_E1_PDC_ADC_BCADC"/>
    <property type="match status" value="1"/>
</dbReference>
<feature type="domain" description="Transketolase-like pyrimidine-binding" evidence="8">
    <location>
        <begin position="320"/>
        <end position="496"/>
    </location>
</feature>
<evidence type="ECO:0000256" key="1">
    <source>
        <dbReference type="ARBA" id="ARBA00001964"/>
    </source>
</evidence>
<gene>
    <name evidence="9" type="ordered locus">amb0073</name>
</gene>
<dbReference type="InterPro" id="IPR033248">
    <property type="entry name" value="Transketolase_C"/>
</dbReference>
<dbReference type="SMART" id="SM00861">
    <property type="entry name" value="Transket_pyr"/>
    <property type="match status" value="1"/>
</dbReference>
<organism evidence="9 10">
    <name type="scientific">Paramagnetospirillum magneticum (strain ATCC 700264 / AMB-1)</name>
    <name type="common">Magnetospirillum magneticum</name>
    <dbReference type="NCBI Taxonomy" id="342108"/>
    <lineage>
        <taxon>Bacteria</taxon>
        <taxon>Pseudomonadati</taxon>
        <taxon>Pseudomonadota</taxon>
        <taxon>Alphaproteobacteria</taxon>
        <taxon>Rhodospirillales</taxon>
        <taxon>Magnetospirillaceae</taxon>
        <taxon>Paramagnetospirillum</taxon>
    </lineage>
</organism>
<comment type="subunit">
    <text evidence="3">Homodimer. Part of the 2-oxoglutarate dehydrogenase (OGDH) complex composed of E1 (2-oxoglutarate dehydrogenase), E2 (dihydrolipoamide succinyltransferase) and E3 (dihydrolipoamide dehydrogenase); the complex contains multiple copies of the three enzymatic components (E1, E2 and E3).</text>
</comment>
<dbReference type="Gene3D" id="3.40.50.970">
    <property type="match status" value="2"/>
</dbReference>
<dbReference type="PANTHER" id="PTHR11516:SF2">
    <property type="entry name" value="PYRUVATE DEHYDROGENASE ALPHA SUBUNIT"/>
    <property type="match status" value="1"/>
</dbReference>
<reference evidence="9 10" key="1">
    <citation type="journal article" date="2005" name="DNA Res.">
        <title>Complete genome sequence of the facultative anaerobic magnetotactic bacterium Magnetospirillum sp. strain AMB-1.</title>
        <authorList>
            <person name="Matsunaga T."/>
            <person name="Okamura Y."/>
            <person name="Fukuda Y."/>
            <person name="Wahyudi A.T."/>
            <person name="Murase Y."/>
            <person name="Takeyama H."/>
        </authorList>
    </citation>
    <scope>NUCLEOTIDE SEQUENCE [LARGE SCALE GENOMIC DNA]</scope>
    <source>
        <strain evidence="10">ATCC 700264 / AMB-1</strain>
    </source>
</reference>
<comment type="function">
    <text evidence="2">E1 component of the 2-oxoglutarate dehydrogenase (OGDH) complex which catalyzes the decarboxylation of 2-oxoglutarate, the first step in the conversion of 2-oxoglutarate to succinyl-CoA and CO(2).</text>
</comment>
<accession>Q2WB98</accession>
<evidence type="ECO:0000256" key="7">
    <source>
        <dbReference type="ARBA" id="ARBA00030680"/>
    </source>
</evidence>
<dbReference type="KEGG" id="mag:amb0073"/>
<sequence length="647" mass="68663">MAQAEAKKGQDHFATATLIRVVEERLLSLYGEGRLHGTVHTCIGQEWTGVSVASALRSGDYILSNHRGHGHYLAWTDDVEGLIAEVMGRESGVCRGRGGSQHLRGQGFFSNGIIGGMAPVAAGLAMAHRLAGDGGVAVLFIGDGGLGQGALFEALNLAASFSLPLVVLVEANGIAQSTPVDTVQAGSAVGRARAFGIEARESDTWNPEDLLRAVSATVDTARREGRPLLHLVRTFRLMPHSKGDDTRAPDLIEEYRLKDPVTQWLAEGGPDAARVRAAAVERVEAAVAKAAAAPPGLVPSTSPPCYAKPVNLVPVRACEGRLVEHIRAGLDAAMAADDRLLLLGEDICSPYGGAFKVTSGLSDSYPGRVFNTPISEAGLVGVGAGLALAGRRVVAEIMFGDFLTLVADQLINHAAKFTQMYGEDVEVPLLVRTPMGGRRGYGPTHSQSLETHFFGVPGLTVLAIHHRMDAAAFYARLIATAKTPHLIIENKVAYGVDCARDRLQGFSYVETDDDLPTLVVRPCVQAQVTILGYGGMLLEMEKAMDRLFEDADIVTEAICPVALYPSNMQALLDSVSLTRRLVVVEEGQGYAGYGAEAVAFLHQHLPGGFSLRRLSALPTAIPCSREGEAACLVSAKDIVEAVQEILS</sequence>
<dbReference type="InterPro" id="IPR050642">
    <property type="entry name" value="PDH_E1_Alpha_Subunit"/>
</dbReference>
<comment type="cofactor">
    <cofactor evidence="1">
        <name>thiamine diphosphate</name>
        <dbReference type="ChEBI" id="CHEBI:58937"/>
    </cofactor>
</comment>
<dbReference type="InterPro" id="IPR029061">
    <property type="entry name" value="THDP-binding"/>
</dbReference>
<evidence type="ECO:0000256" key="5">
    <source>
        <dbReference type="ARBA" id="ARBA00023002"/>
    </source>
</evidence>
<evidence type="ECO:0000256" key="4">
    <source>
        <dbReference type="ARBA" id="ARBA00013321"/>
    </source>
</evidence>
<dbReference type="GO" id="GO:0016624">
    <property type="term" value="F:oxidoreductase activity, acting on the aldehyde or oxo group of donors, disulfide as acceptor"/>
    <property type="evidence" value="ECO:0007669"/>
    <property type="project" value="InterPro"/>
</dbReference>
<dbReference type="InterPro" id="IPR001017">
    <property type="entry name" value="DH_E1"/>
</dbReference>
<evidence type="ECO:0000259" key="8">
    <source>
        <dbReference type="SMART" id="SM00861"/>
    </source>
</evidence>
<evidence type="ECO:0000256" key="2">
    <source>
        <dbReference type="ARBA" id="ARBA00003906"/>
    </source>
</evidence>
<evidence type="ECO:0000313" key="9">
    <source>
        <dbReference type="EMBL" id="BAE48877.1"/>
    </source>
</evidence>
<dbReference type="Pfam" id="PF00676">
    <property type="entry name" value="E1_dh"/>
    <property type="match status" value="1"/>
</dbReference>
<dbReference type="Gene3D" id="3.40.50.920">
    <property type="match status" value="1"/>
</dbReference>
<dbReference type="PANTHER" id="PTHR11516">
    <property type="entry name" value="PYRUVATE DEHYDROGENASE E1 COMPONENT, ALPHA SUBUNIT BACTERIAL AND ORGANELLAR"/>
    <property type="match status" value="1"/>
</dbReference>
<dbReference type="GO" id="GO:0006086">
    <property type="term" value="P:pyruvate decarboxylation to acetyl-CoA"/>
    <property type="evidence" value="ECO:0007669"/>
    <property type="project" value="TreeGrafter"/>
</dbReference>
<dbReference type="InterPro" id="IPR009014">
    <property type="entry name" value="Transketo_C/PFOR_II"/>
</dbReference>
<dbReference type="SUPFAM" id="SSF52922">
    <property type="entry name" value="TK C-terminal domain-like"/>
    <property type="match status" value="1"/>
</dbReference>
<evidence type="ECO:0000256" key="6">
    <source>
        <dbReference type="ARBA" id="ARBA00023052"/>
    </source>
</evidence>
<dbReference type="Pfam" id="PF02779">
    <property type="entry name" value="Transket_pyr"/>
    <property type="match status" value="1"/>
</dbReference>
<evidence type="ECO:0000256" key="3">
    <source>
        <dbReference type="ARBA" id="ARBA00011301"/>
    </source>
</evidence>
<dbReference type="InterPro" id="IPR005475">
    <property type="entry name" value="Transketolase-like_Pyr-bd"/>
</dbReference>
<dbReference type="AlphaFoldDB" id="Q2WB98"/>
<dbReference type="SUPFAM" id="SSF52518">
    <property type="entry name" value="Thiamin diphosphate-binding fold (THDP-binding)"/>
    <property type="match status" value="2"/>
</dbReference>
<name>Q2WB98_PARM1</name>
<keyword evidence="10" id="KW-1185">Reference proteome</keyword>
<dbReference type="STRING" id="342108.amb0073"/>
<proteinExistence type="predicted"/>
<keyword evidence="6" id="KW-0786">Thiamine pyrophosphate</keyword>
<dbReference type="HOGENOM" id="CLU_012907_2_1_5"/>
<evidence type="ECO:0000313" key="10">
    <source>
        <dbReference type="Proteomes" id="UP000007058"/>
    </source>
</evidence>
<keyword evidence="5" id="KW-0560">Oxidoreductase</keyword>
<protein>
    <recommendedName>
        <fullName evidence="4">2-oxoglutarate dehydrogenase E1 component</fullName>
    </recommendedName>
    <alternativeName>
        <fullName evidence="7">Alpha-ketoglutarate dehydrogenase</fullName>
    </alternativeName>
</protein>
<dbReference type="Pfam" id="PF02780">
    <property type="entry name" value="Transketolase_C"/>
    <property type="match status" value="1"/>
</dbReference>
<dbReference type="EMBL" id="AP007255">
    <property type="protein sequence ID" value="BAE48877.1"/>
    <property type="molecule type" value="Genomic_DNA"/>
</dbReference>
<keyword evidence="9" id="KW-0670">Pyruvate</keyword>
<dbReference type="Proteomes" id="UP000007058">
    <property type="component" value="Chromosome"/>
</dbReference>